<feature type="region of interest" description="Disordered" evidence="1">
    <location>
        <begin position="1"/>
        <end position="24"/>
    </location>
</feature>
<sequence>MATTKSKSASFTSSPPAEDSEGPDLLSLLEKRQSEAYHNIHFNVTSVNGEFQTRSKRNFNKRISFDTINISYDDDDDEDEYDEEFLGRYEFSDRNRGRNRYRSPSPSHSPLHSPSRRMLSPLGDQPMDSSVFRLPPRTDYPTRPIITHRGCTYTKIHRQWEELYQGNLEIAPVLPHRVILVYISGRQHTWVALDWILSKYIEHGDSVVIVASIPREFPARRRSTFRSPTPPPNARTPVTRMRQRHRPEYAKVIAKNVMSYAMQVINPQVISKVSVELALGGTKEVLKEMYKLYEPNMVSTGAKINLKSSAPLRSWNSSRLSDRLVKNFPLPVVVVPAVNMNKFETTLQSRLNEEDHGVSTASTTSVLGNEDSDSASINSEVSSSTTNSDESYSSYDEISKIYGDYRQSITKKLQALKKKDMGDSYFANFLTMMSDKSVDLCNDIRDINPHFSGRGAKLARAITGSNAFGTVPYKTKSLLEPSEKAKSSQNLSYKEMMKNLKTNSQPPEINVEQHEEDHTKAPKASALKFVDPEPPRKEKSFTLLKKSLSHDMSDSNVRPKLEPLKSHPDLHAVSSGTGSPKENSDKPKKKKKRSKLWSLFK</sequence>
<gene>
    <name evidence="2" type="ORF">PGUG_02818</name>
</gene>
<dbReference type="InterPro" id="IPR014729">
    <property type="entry name" value="Rossmann-like_a/b/a_fold"/>
</dbReference>
<evidence type="ECO:0000256" key="1">
    <source>
        <dbReference type="SAM" id="MobiDB-lite"/>
    </source>
</evidence>
<feature type="compositionally biased region" description="Low complexity" evidence="1">
    <location>
        <begin position="374"/>
        <end position="391"/>
    </location>
</feature>
<reference evidence="2 3" key="1">
    <citation type="journal article" date="2009" name="Nature">
        <title>Evolution of pathogenicity and sexual reproduction in eight Candida genomes.</title>
        <authorList>
            <person name="Butler G."/>
            <person name="Rasmussen M.D."/>
            <person name="Lin M.F."/>
            <person name="Santos M.A."/>
            <person name="Sakthikumar S."/>
            <person name="Munro C.A."/>
            <person name="Rheinbay E."/>
            <person name="Grabherr M."/>
            <person name="Forche A."/>
            <person name="Reedy J.L."/>
            <person name="Agrafioti I."/>
            <person name="Arnaud M.B."/>
            <person name="Bates S."/>
            <person name="Brown A.J."/>
            <person name="Brunke S."/>
            <person name="Costanzo M.C."/>
            <person name="Fitzpatrick D.A."/>
            <person name="de Groot P.W."/>
            <person name="Harris D."/>
            <person name="Hoyer L.L."/>
            <person name="Hube B."/>
            <person name="Klis F.M."/>
            <person name="Kodira C."/>
            <person name="Lennard N."/>
            <person name="Logue M.E."/>
            <person name="Martin R."/>
            <person name="Neiman A.M."/>
            <person name="Nikolaou E."/>
            <person name="Quail M.A."/>
            <person name="Quinn J."/>
            <person name="Santos M.C."/>
            <person name="Schmitzberger F.F."/>
            <person name="Sherlock G."/>
            <person name="Shah P."/>
            <person name="Silverstein K.A."/>
            <person name="Skrzypek M.S."/>
            <person name="Soll D."/>
            <person name="Staggs R."/>
            <person name="Stansfield I."/>
            <person name="Stumpf M.P."/>
            <person name="Sudbery P.E."/>
            <person name="Srikantha T."/>
            <person name="Zeng Q."/>
            <person name="Berman J."/>
            <person name="Berriman M."/>
            <person name="Heitman J."/>
            <person name="Gow N.A."/>
            <person name="Lorenz M.C."/>
            <person name="Birren B.W."/>
            <person name="Kellis M."/>
            <person name="Cuomo C.A."/>
        </authorList>
    </citation>
    <scope>NUCLEOTIDE SEQUENCE [LARGE SCALE GENOMIC DNA]</scope>
    <source>
        <strain evidence="3">ATCC 6260 / CBS 566 / DSM 6381 / JCM 1539 / NBRC 10279 / NRRL Y-324</strain>
    </source>
</reference>
<feature type="compositionally biased region" description="Basic and acidic residues" evidence="1">
    <location>
        <begin position="548"/>
        <end position="570"/>
    </location>
</feature>
<feature type="region of interest" description="Disordered" evidence="1">
    <location>
        <begin position="511"/>
        <end position="601"/>
    </location>
</feature>
<evidence type="ECO:0008006" key="4">
    <source>
        <dbReference type="Google" id="ProtNLM"/>
    </source>
</evidence>
<feature type="region of interest" description="Disordered" evidence="1">
    <location>
        <begin position="349"/>
        <end position="391"/>
    </location>
</feature>
<feature type="compositionally biased region" description="Basic and acidic residues" evidence="1">
    <location>
        <begin position="530"/>
        <end position="540"/>
    </location>
</feature>
<feature type="compositionally biased region" description="Low complexity" evidence="1">
    <location>
        <begin position="102"/>
        <end position="117"/>
    </location>
</feature>
<dbReference type="Gene3D" id="3.40.50.620">
    <property type="entry name" value="HUPs"/>
    <property type="match status" value="1"/>
</dbReference>
<protein>
    <recommendedName>
        <fullName evidence="4">UspA domain-containing protein</fullName>
    </recommendedName>
</protein>
<organism evidence="2 3">
    <name type="scientific">Meyerozyma guilliermondii (strain ATCC 6260 / CBS 566 / DSM 6381 / JCM 1539 / NBRC 10279 / NRRL Y-324)</name>
    <name type="common">Yeast</name>
    <name type="synonym">Candida guilliermondii</name>
    <dbReference type="NCBI Taxonomy" id="294746"/>
    <lineage>
        <taxon>Eukaryota</taxon>
        <taxon>Fungi</taxon>
        <taxon>Dikarya</taxon>
        <taxon>Ascomycota</taxon>
        <taxon>Saccharomycotina</taxon>
        <taxon>Pichiomycetes</taxon>
        <taxon>Debaryomycetaceae</taxon>
        <taxon>Meyerozyma</taxon>
    </lineage>
</organism>
<dbReference type="GeneID" id="5126702"/>
<evidence type="ECO:0000313" key="3">
    <source>
        <dbReference type="Proteomes" id="UP000001997"/>
    </source>
</evidence>
<feature type="region of interest" description="Disordered" evidence="1">
    <location>
        <begin position="221"/>
        <end position="242"/>
    </location>
</feature>
<dbReference type="eggNOG" id="ENOG502RISH">
    <property type="taxonomic scope" value="Eukaryota"/>
</dbReference>
<feature type="region of interest" description="Disordered" evidence="1">
    <location>
        <begin position="96"/>
        <end position="122"/>
    </location>
</feature>
<dbReference type="OrthoDB" id="843225at2759"/>
<keyword evidence="3" id="KW-1185">Reference proteome</keyword>
<feature type="compositionally biased region" description="Basic and acidic residues" evidence="1">
    <location>
        <begin position="511"/>
        <end position="520"/>
    </location>
</feature>
<dbReference type="Proteomes" id="UP000001997">
    <property type="component" value="Unassembled WGS sequence"/>
</dbReference>
<evidence type="ECO:0000313" key="2">
    <source>
        <dbReference type="EMBL" id="EDK38720.2"/>
    </source>
</evidence>
<dbReference type="HOGENOM" id="CLU_022727_0_0_1"/>
<dbReference type="EMBL" id="CH408157">
    <property type="protein sequence ID" value="EDK38720.2"/>
    <property type="molecule type" value="Genomic_DNA"/>
</dbReference>
<name>A5DHR7_PICGU</name>
<dbReference type="InParanoid" id="A5DHR7"/>
<accession>A5DHR7</accession>
<dbReference type="OMA" id="SGRIHTW"/>
<dbReference type="KEGG" id="pgu:PGUG_02818"/>
<dbReference type="RefSeq" id="XP_001485089.2">
    <property type="nucleotide sequence ID" value="XM_001485039.1"/>
</dbReference>
<dbReference type="STRING" id="294746.A5DHR7"/>
<dbReference type="AlphaFoldDB" id="A5DHR7"/>
<feature type="compositionally biased region" description="Low complexity" evidence="1">
    <location>
        <begin position="1"/>
        <end position="17"/>
    </location>
</feature>
<proteinExistence type="predicted"/>